<dbReference type="SUPFAM" id="SSF103084">
    <property type="entry name" value="Holliday junction resolvase RusA"/>
    <property type="match status" value="1"/>
</dbReference>
<dbReference type="GO" id="GO:0006310">
    <property type="term" value="P:DNA recombination"/>
    <property type="evidence" value="ECO:0007669"/>
    <property type="project" value="InterPro"/>
</dbReference>
<gene>
    <name evidence="1" type="ORF">G9444_2436</name>
</gene>
<name>A0A6G9CS96_RHOER</name>
<organism evidence="1 2">
    <name type="scientific">Rhodococcus erythropolis</name>
    <name type="common">Arthrobacter picolinophilus</name>
    <dbReference type="NCBI Taxonomy" id="1833"/>
    <lineage>
        <taxon>Bacteria</taxon>
        <taxon>Bacillati</taxon>
        <taxon>Actinomycetota</taxon>
        <taxon>Actinomycetes</taxon>
        <taxon>Mycobacteriales</taxon>
        <taxon>Nocardiaceae</taxon>
        <taxon>Rhodococcus</taxon>
        <taxon>Rhodococcus erythropolis group</taxon>
    </lineage>
</organism>
<dbReference type="InterPro" id="IPR036614">
    <property type="entry name" value="RusA-like_sf"/>
</dbReference>
<dbReference type="GO" id="GO:0006281">
    <property type="term" value="P:DNA repair"/>
    <property type="evidence" value="ECO:0007669"/>
    <property type="project" value="InterPro"/>
</dbReference>
<evidence type="ECO:0000313" key="2">
    <source>
        <dbReference type="Proteomes" id="UP000502345"/>
    </source>
</evidence>
<protein>
    <submittedName>
        <fullName evidence="1">Uncharacterized protein</fullName>
    </submittedName>
</protein>
<dbReference type="EMBL" id="CP050124">
    <property type="protein sequence ID" value="QIP39680.1"/>
    <property type="molecule type" value="Genomic_DNA"/>
</dbReference>
<dbReference type="RefSeq" id="WP_166502076.1">
    <property type="nucleotide sequence ID" value="NZ_CP050124.1"/>
</dbReference>
<dbReference type="Proteomes" id="UP000502345">
    <property type="component" value="Chromosome"/>
</dbReference>
<accession>A0A6G9CS96</accession>
<dbReference type="AlphaFoldDB" id="A0A6G9CS96"/>
<dbReference type="Gene3D" id="3.30.1330.70">
    <property type="entry name" value="Holliday junction resolvase RusA"/>
    <property type="match status" value="1"/>
</dbReference>
<proteinExistence type="predicted"/>
<reference evidence="1 2" key="1">
    <citation type="submission" date="2020-03" db="EMBL/GenBank/DDBJ databases">
        <title>Screen low temperature-resistant strains for efficient degradation of petroleum hydrocarbons under the low temperature.</title>
        <authorList>
            <person name="Wang Y."/>
            <person name="Chen J."/>
        </authorList>
    </citation>
    <scope>NUCLEOTIDE SEQUENCE [LARGE SCALE GENOMIC DNA]</scope>
    <source>
        <strain evidence="1 2">KB1</strain>
    </source>
</reference>
<dbReference type="GO" id="GO:0000287">
    <property type="term" value="F:magnesium ion binding"/>
    <property type="evidence" value="ECO:0007669"/>
    <property type="project" value="InterPro"/>
</dbReference>
<evidence type="ECO:0000313" key="1">
    <source>
        <dbReference type="EMBL" id="QIP39680.1"/>
    </source>
</evidence>
<sequence length="125" mass="14249">MTHTLTIIDTVHPGRPPLTMNEYERAHYRKQTAAKRRIQWQIKAALQTTPIPTLNQATVSIIQYAPNKIRRDVDGLGAFRKAMLDALVMNKVFPDDNTNHVIDGGNTILLDRENPRIEIRIEPTP</sequence>